<protein>
    <submittedName>
        <fullName evidence="2">Uncharacterized protein</fullName>
    </submittedName>
</protein>
<feature type="compositionally biased region" description="Basic and acidic residues" evidence="1">
    <location>
        <begin position="1"/>
        <end position="14"/>
    </location>
</feature>
<dbReference type="EMBL" id="JAKLMC020000019">
    <property type="protein sequence ID" value="KAK5951729.1"/>
    <property type="molecule type" value="Genomic_DNA"/>
</dbReference>
<name>A0AAN8EBT5_9EURO</name>
<sequence>MAQSDNRDGTRKPNGEPANLQNSQQMAAEMAQAFQELAKGEQTASALEKQLDGIENRIDELLAAAEASANTSGDDSQGSSGRVNDDTSNGRTKEQ</sequence>
<gene>
    <name evidence="2" type="ORF">OHC33_007408</name>
</gene>
<evidence type="ECO:0000313" key="2">
    <source>
        <dbReference type="EMBL" id="KAK5951729.1"/>
    </source>
</evidence>
<evidence type="ECO:0000313" key="3">
    <source>
        <dbReference type="Proteomes" id="UP001316803"/>
    </source>
</evidence>
<reference evidence="2 3" key="1">
    <citation type="submission" date="2022-12" db="EMBL/GenBank/DDBJ databases">
        <title>Genomic features and morphological characterization of a novel Knufia sp. strain isolated from spacecraft assembly facility.</title>
        <authorList>
            <person name="Teixeira M."/>
            <person name="Chander A.M."/>
            <person name="Stajich J.E."/>
            <person name="Venkateswaran K."/>
        </authorList>
    </citation>
    <scope>NUCLEOTIDE SEQUENCE [LARGE SCALE GENOMIC DNA]</scope>
    <source>
        <strain evidence="2 3">FJI-L2-BK-P2</strain>
    </source>
</reference>
<proteinExistence type="predicted"/>
<feature type="region of interest" description="Disordered" evidence="1">
    <location>
        <begin position="65"/>
        <end position="95"/>
    </location>
</feature>
<keyword evidence="3" id="KW-1185">Reference proteome</keyword>
<accession>A0AAN8EBT5</accession>
<comment type="caution">
    <text evidence="2">The sequence shown here is derived from an EMBL/GenBank/DDBJ whole genome shotgun (WGS) entry which is preliminary data.</text>
</comment>
<evidence type="ECO:0000256" key="1">
    <source>
        <dbReference type="SAM" id="MobiDB-lite"/>
    </source>
</evidence>
<dbReference type="AlphaFoldDB" id="A0AAN8EBT5"/>
<feature type="region of interest" description="Disordered" evidence="1">
    <location>
        <begin position="1"/>
        <end position="24"/>
    </location>
</feature>
<dbReference type="Proteomes" id="UP001316803">
    <property type="component" value="Unassembled WGS sequence"/>
</dbReference>
<feature type="compositionally biased region" description="Polar residues" evidence="1">
    <location>
        <begin position="68"/>
        <end position="95"/>
    </location>
</feature>
<organism evidence="2 3">
    <name type="scientific">Knufia fluminis</name>
    <dbReference type="NCBI Taxonomy" id="191047"/>
    <lineage>
        <taxon>Eukaryota</taxon>
        <taxon>Fungi</taxon>
        <taxon>Dikarya</taxon>
        <taxon>Ascomycota</taxon>
        <taxon>Pezizomycotina</taxon>
        <taxon>Eurotiomycetes</taxon>
        <taxon>Chaetothyriomycetidae</taxon>
        <taxon>Chaetothyriales</taxon>
        <taxon>Trichomeriaceae</taxon>
        <taxon>Knufia</taxon>
    </lineage>
</organism>